<dbReference type="CDD" id="cd01948">
    <property type="entry name" value="EAL"/>
    <property type="match status" value="1"/>
</dbReference>
<dbReference type="SUPFAM" id="SSF141868">
    <property type="entry name" value="EAL domain-like"/>
    <property type="match status" value="1"/>
</dbReference>
<feature type="domain" description="EAL" evidence="2">
    <location>
        <begin position="391"/>
        <end position="626"/>
    </location>
</feature>
<dbReference type="PROSITE" id="PS50887">
    <property type="entry name" value="GGDEF"/>
    <property type="match status" value="1"/>
</dbReference>
<keyword evidence="1" id="KW-0812">Transmembrane</keyword>
<evidence type="ECO:0000313" key="4">
    <source>
        <dbReference type="EMBL" id="CBX31628.1"/>
    </source>
</evidence>
<dbReference type="PANTHER" id="PTHR33121">
    <property type="entry name" value="CYCLIC DI-GMP PHOSPHODIESTERASE PDEF"/>
    <property type="match status" value="1"/>
</dbReference>
<dbReference type="SUPFAM" id="SSF55073">
    <property type="entry name" value="Nucleotide cyclase"/>
    <property type="match status" value="1"/>
</dbReference>
<dbReference type="InterPro" id="IPR035919">
    <property type="entry name" value="EAL_sf"/>
</dbReference>
<keyword evidence="1" id="KW-0472">Membrane</keyword>
<dbReference type="InterPro" id="IPR043128">
    <property type="entry name" value="Rev_trsase/Diguanyl_cyclase"/>
</dbReference>
<evidence type="ECO:0000259" key="2">
    <source>
        <dbReference type="PROSITE" id="PS50883"/>
    </source>
</evidence>
<dbReference type="SMART" id="SM00267">
    <property type="entry name" value="GGDEF"/>
    <property type="match status" value="1"/>
</dbReference>
<evidence type="ECO:0000256" key="1">
    <source>
        <dbReference type="SAM" id="Phobius"/>
    </source>
</evidence>
<dbReference type="EMBL" id="FR695877">
    <property type="protein sequence ID" value="CBX31628.1"/>
    <property type="molecule type" value="Genomic_DNA"/>
</dbReference>
<accession>E1YK24</accession>
<dbReference type="InterPro" id="IPR050706">
    <property type="entry name" value="Cyclic-di-GMP_PDE-like"/>
</dbReference>
<evidence type="ECO:0000259" key="3">
    <source>
        <dbReference type="PROSITE" id="PS50887"/>
    </source>
</evidence>
<dbReference type="PROSITE" id="PS50883">
    <property type="entry name" value="EAL"/>
    <property type="match status" value="1"/>
</dbReference>
<dbReference type="InterPro" id="IPR029787">
    <property type="entry name" value="Nucleotide_cyclase"/>
</dbReference>
<sequence length="626" mass="70757">MGGTFLVNVINSRRFIEDQLASHAQDTATSLGLSLSTSNNKSNMATVNSMVDAIFDRGYYQKIIVLSMQGEILLERNMPIRIKNVPDWFIKLLPLSTPDREALVMSGWKQSGRVLVKSHPGYAYALLWHNFKDIFKWFVSMWLIGTILIILIMRVVLLNLKEVESQAVAVSNREFPEVKKLPWSRELRSVVTAMNHMTQKLKITFQDQARFIELLRKEAYNDPVTFLANRRHFLSRLSFLIESSDEFLMGSLVLIQINEFKKFNQLHGHEEGDRLLEKAARTIETECSKLGSNYLLGRMNGAEFALLLQNIEQAESEKIVKSVLVKLDQVNSLYNSPIVFHCGISSYTGSETINRLFAAADAALRITQGYSVSSLECFEKNSNISCNFSGANSLGNMLRDSLRDNKVKLHLEPIISCMGSELLHYEALARIRDENGQLLPAQIFIRLAEEMECIQDLDKLIITALLDCMKANTADTNHYAVNLSSISMKDSAFMDWLIQTLRKFPDHSKRLIFETTEYGCISFFESVKSSISRILSTGSQFGLDHFGIGSVSFGYLINLKLDYLKIDGTYIRDISKNMDNQFFIQGIGNIAHGLDIKIIGTCTEKEEDFITLKSLGADAAQGRLFS</sequence>
<feature type="domain" description="GGDEF" evidence="3">
    <location>
        <begin position="248"/>
        <end position="380"/>
    </location>
</feature>
<dbReference type="AlphaFoldDB" id="E1YK24"/>
<dbReference type="NCBIfam" id="TIGR00254">
    <property type="entry name" value="GGDEF"/>
    <property type="match status" value="1"/>
</dbReference>
<dbReference type="Gene3D" id="3.20.20.450">
    <property type="entry name" value="EAL domain"/>
    <property type="match status" value="1"/>
</dbReference>
<dbReference type="InterPro" id="IPR001633">
    <property type="entry name" value="EAL_dom"/>
</dbReference>
<keyword evidence="1" id="KW-1133">Transmembrane helix</keyword>
<dbReference type="Pfam" id="PF16448">
    <property type="entry name" value="LapD_MoxY_N"/>
    <property type="match status" value="1"/>
</dbReference>
<gene>
    <name evidence="4" type="ORF">N47_E51400</name>
</gene>
<dbReference type="Pfam" id="PF00990">
    <property type="entry name" value="GGDEF"/>
    <property type="match status" value="1"/>
</dbReference>
<dbReference type="CDD" id="cd01949">
    <property type="entry name" value="GGDEF"/>
    <property type="match status" value="1"/>
</dbReference>
<dbReference type="Pfam" id="PF00563">
    <property type="entry name" value="EAL"/>
    <property type="match status" value="1"/>
</dbReference>
<dbReference type="InterPro" id="IPR000160">
    <property type="entry name" value="GGDEF_dom"/>
</dbReference>
<dbReference type="GO" id="GO:0071111">
    <property type="term" value="F:cyclic-guanylate-specific phosphodiesterase activity"/>
    <property type="evidence" value="ECO:0007669"/>
    <property type="project" value="InterPro"/>
</dbReference>
<reference evidence="4" key="1">
    <citation type="journal article" date="2011" name="Environ. Microbiol.">
        <title>Genomic insights into the metabolic potential of the polycyclic aromatic hydrocarbon degrading sulfate-reducing Deltaproteobacterium N47.</title>
        <authorList>
            <person name="Bergmann F."/>
            <person name="Selesi D."/>
            <person name="Weinmaier T."/>
            <person name="Tischler P."/>
            <person name="Rattei T."/>
            <person name="Meckenstock R.U."/>
        </authorList>
    </citation>
    <scope>NUCLEOTIDE SEQUENCE</scope>
</reference>
<dbReference type="Gene3D" id="3.30.110.200">
    <property type="match status" value="1"/>
</dbReference>
<protein>
    <recommendedName>
        <fullName evidence="5">Diguanylate cyclase/phosphodiesterase</fullName>
    </recommendedName>
</protein>
<name>E1YK24_9BACT</name>
<dbReference type="Gene3D" id="3.30.70.270">
    <property type="match status" value="1"/>
</dbReference>
<dbReference type="Gene3D" id="6.20.270.20">
    <property type="entry name" value="LapD/MoxY periplasmic domain"/>
    <property type="match status" value="1"/>
</dbReference>
<dbReference type="PANTHER" id="PTHR33121:SF79">
    <property type="entry name" value="CYCLIC DI-GMP PHOSPHODIESTERASE PDED-RELATED"/>
    <property type="match status" value="1"/>
</dbReference>
<organism evidence="4">
    <name type="scientific">uncultured Desulfobacterium sp</name>
    <dbReference type="NCBI Taxonomy" id="201089"/>
    <lineage>
        <taxon>Bacteria</taxon>
        <taxon>Pseudomonadati</taxon>
        <taxon>Thermodesulfobacteriota</taxon>
        <taxon>Desulfobacteria</taxon>
        <taxon>Desulfobacterales</taxon>
        <taxon>Desulfobacteriaceae</taxon>
        <taxon>Desulfobacterium</taxon>
        <taxon>environmental samples</taxon>
    </lineage>
</organism>
<feature type="transmembrane region" description="Helical" evidence="1">
    <location>
        <begin position="137"/>
        <end position="157"/>
    </location>
</feature>
<proteinExistence type="predicted"/>
<evidence type="ECO:0008006" key="5">
    <source>
        <dbReference type="Google" id="ProtNLM"/>
    </source>
</evidence>
<dbReference type="SMART" id="SM00052">
    <property type="entry name" value="EAL"/>
    <property type="match status" value="1"/>
</dbReference>
<dbReference type="InterPro" id="IPR032244">
    <property type="entry name" value="LapD_MoxY_N"/>
</dbReference>
<dbReference type="InterPro" id="IPR042461">
    <property type="entry name" value="LapD_MoxY_peri_C"/>
</dbReference>